<dbReference type="EMBL" id="JAULSW010000002">
    <property type="protein sequence ID" value="KAK3389550.1"/>
    <property type="molecule type" value="Genomic_DNA"/>
</dbReference>
<organism evidence="3 4">
    <name type="scientific">Podospora didyma</name>
    <dbReference type="NCBI Taxonomy" id="330526"/>
    <lineage>
        <taxon>Eukaryota</taxon>
        <taxon>Fungi</taxon>
        <taxon>Dikarya</taxon>
        <taxon>Ascomycota</taxon>
        <taxon>Pezizomycotina</taxon>
        <taxon>Sordariomycetes</taxon>
        <taxon>Sordariomycetidae</taxon>
        <taxon>Sordariales</taxon>
        <taxon>Podosporaceae</taxon>
        <taxon>Podospora</taxon>
    </lineage>
</organism>
<evidence type="ECO:0000313" key="4">
    <source>
        <dbReference type="Proteomes" id="UP001285441"/>
    </source>
</evidence>
<reference evidence="3" key="2">
    <citation type="submission" date="2023-06" db="EMBL/GenBank/DDBJ databases">
        <authorList>
            <consortium name="Lawrence Berkeley National Laboratory"/>
            <person name="Haridas S."/>
            <person name="Hensen N."/>
            <person name="Bonometti L."/>
            <person name="Westerberg I."/>
            <person name="Brannstrom I.O."/>
            <person name="Guillou S."/>
            <person name="Cros-Aarteil S."/>
            <person name="Calhoun S."/>
            <person name="Kuo A."/>
            <person name="Mondo S."/>
            <person name="Pangilinan J."/>
            <person name="Riley R."/>
            <person name="LaButti K."/>
            <person name="Andreopoulos B."/>
            <person name="Lipzen A."/>
            <person name="Chen C."/>
            <person name="Yanf M."/>
            <person name="Daum C."/>
            <person name="Ng V."/>
            <person name="Clum A."/>
            <person name="Steindorff A."/>
            <person name="Ohm R."/>
            <person name="Martin F."/>
            <person name="Silar P."/>
            <person name="Natvig D."/>
            <person name="Lalanne C."/>
            <person name="Gautier V."/>
            <person name="Ament-velasquez S.L."/>
            <person name="Kruys A."/>
            <person name="Hutchinson M.I."/>
            <person name="Powell A.J."/>
            <person name="Barry K."/>
            <person name="Miller A.N."/>
            <person name="Grigoriev I.V."/>
            <person name="Debuchy R."/>
            <person name="Gladieux P."/>
            <person name="Thoren M.H."/>
            <person name="Johannesson H."/>
        </authorList>
    </citation>
    <scope>NUCLEOTIDE SEQUENCE</scope>
    <source>
        <strain evidence="3">CBS 232.78</strain>
    </source>
</reference>
<reference evidence="3" key="1">
    <citation type="journal article" date="2023" name="Mol. Phylogenet. Evol.">
        <title>Genome-scale phylogeny and comparative genomics of the fungal order Sordariales.</title>
        <authorList>
            <person name="Hensen N."/>
            <person name="Bonometti L."/>
            <person name="Westerberg I."/>
            <person name="Brannstrom I.O."/>
            <person name="Guillou S."/>
            <person name="Cros-Aarteil S."/>
            <person name="Calhoun S."/>
            <person name="Haridas S."/>
            <person name="Kuo A."/>
            <person name="Mondo S."/>
            <person name="Pangilinan J."/>
            <person name="Riley R."/>
            <person name="LaButti K."/>
            <person name="Andreopoulos B."/>
            <person name="Lipzen A."/>
            <person name="Chen C."/>
            <person name="Yan M."/>
            <person name="Daum C."/>
            <person name="Ng V."/>
            <person name="Clum A."/>
            <person name="Steindorff A."/>
            <person name="Ohm R.A."/>
            <person name="Martin F."/>
            <person name="Silar P."/>
            <person name="Natvig D.O."/>
            <person name="Lalanne C."/>
            <person name="Gautier V."/>
            <person name="Ament-Velasquez S.L."/>
            <person name="Kruys A."/>
            <person name="Hutchinson M.I."/>
            <person name="Powell A.J."/>
            <person name="Barry K."/>
            <person name="Miller A.N."/>
            <person name="Grigoriev I.V."/>
            <person name="Debuchy R."/>
            <person name="Gladieux P."/>
            <person name="Hiltunen Thoren M."/>
            <person name="Johannesson H."/>
        </authorList>
    </citation>
    <scope>NUCLEOTIDE SEQUENCE</scope>
    <source>
        <strain evidence="3">CBS 232.78</strain>
    </source>
</reference>
<dbReference type="Gene3D" id="3.40.1090.10">
    <property type="entry name" value="Cytosolic phospholipase A2 catalytic domain"/>
    <property type="match status" value="1"/>
</dbReference>
<gene>
    <name evidence="3" type="ORF">B0H63DRAFT_518786</name>
</gene>
<dbReference type="PANTHER" id="PTHR24198:SF165">
    <property type="entry name" value="ANKYRIN REPEAT-CONTAINING PROTEIN-RELATED"/>
    <property type="match status" value="1"/>
</dbReference>
<keyword evidence="4" id="KW-1185">Reference proteome</keyword>
<evidence type="ECO:0008006" key="5">
    <source>
        <dbReference type="Google" id="ProtNLM"/>
    </source>
</evidence>
<dbReference type="SUPFAM" id="SSF52151">
    <property type="entry name" value="FabD/lysophospholipase-like"/>
    <property type="match status" value="1"/>
</dbReference>
<dbReference type="InterPro" id="IPR016035">
    <property type="entry name" value="Acyl_Trfase/lysoPLipase"/>
</dbReference>
<evidence type="ECO:0000256" key="2">
    <source>
        <dbReference type="ARBA" id="ARBA00023043"/>
    </source>
</evidence>
<evidence type="ECO:0000256" key="1">
    <source>
        <dbReference type="ARBA" id="ARBA00022737"/>
    </source>
</evidence>
<protein>
    <recommendedName>
        <fullName evidence="5">Ankyrin repeat protein</fullName>
    </recommendedName>
</protein>
<name>A0AAE0NY48_9PEZI</name>
<accession>A0AAE0NY48</accession>
<dbReference type="SUPFAM" id="SSF48403">
    <property type="entry name" value="Ankyrin repeat"/>
    <property type="match status" value="1"/>
</dbReference>
<keyword evidence="1" id="KW-0677">Repeat</keyword>
<dbReference type="Gene3D" id="1.25.40.20">
    <property type="entry name" value="Ankyrin repeat-containing domain"/>
    <property type="match status" value="1"/>
</dbReference>
<dbReference type="InterPro" id="IPR036770">
    <property type="entry name" value="Ankyrin_rpt-contain_sf"/>
</dbReference>
<evidence type="ECO:0000313" key="3">
    <source>
        <dbReference type="EMBL" id="KAK3389550.1"/>
    </source>
</evidence>
<dbReference type="SMART" id="SM00248">
    <property type="entry name" value="ANK"/>
    <property type="match status" value="7"/>
</dbReference>
<keyword evidence="2" id="KW-0040">ANK repeat</keyword>
<proteinExistence type="predicted"/>
<dbReference type="AlphaFoldDB" id="A0AAE0NY48"/>
<dbReference type="Pfam" id="PF12796">
    <property type="entry name" value="Ank_2"/>
    <property type="match status" value="2"/>
</dbReference>
<sequence length="894" mass="99268">MKRVNAADPPKPYDDFDMMGGTRTGGLIAIMLGQLRMNIDECTSGYLELVAAAFQLKRSKANFVGKVKDKLMVEGAYRSDCLADAIRKVAKSLTATKRRRWRALISPAELSIGTGVPNVQDFGDDLKEILHTLKAISTETETTHKRFDRYANLLDLAGRYFRFNVQTVLQGVRLNGHEKLATITATTELYLDDPTVRKQAERFAESTAPQSRHHTSQELEQYFNWLPGSDERKPYNEARQLRTAHNTGPGSGKTALSSAIIDEVEAQALGLTREYSQKNGQLRVPTAFTNLYSHYYPSKEPKVKDLYNAPLVEEINMDIGNHLLQTMNRAPYKSWSQSLKDRVIEHITEYADGDFRWADLQIKDLAGKHRAKDVDRCLLRLPRTLEETWLSFAKRSLTLAEIAEVAAFEVESTNDDAPSALQYKVSFRPDNRFPTLSSIHQLLSGLVVVHGIDDESWDGSSDERSWRNAIVSFSHFSVQEYPVGNTTCLPQFKLQRLDCERFILKSCLVYMEHYDFEYLPVHVSAGRFALLPYACSKVWSHAHAVKVESCSNSSIISTISTMFSQALAKGGRAFRLNECLHFPAAVGDEALSRIFLDAGAGVEVSAGYSTTPFHAAAAGSEHFRGLLEMSEQIDLGTSWFGKRDYIMDMLHRLPEAPSSPDIVRLLLEVSDNCDKKDWRGKTPLSCAASEGALAVTQVLLDTAKVDINSSDIQGWTPIFWGAAMDRTKVVELLLQHEDCNPRKIDRWNDGVLILAIRNGHIDVFQLLLAQPQMPVNQRGGHGRTPLLWPASIGCTSIAESLLSRADVLAELEAADGLVQEIMHLAASGGHVAIMKLLIQHGAGQQANLQDKCGCSVLAGAARGGHESAAQFLLERHGLGIDASLKDLWGWTPLT</sequence>
<dbReference type="PANTHER" id="PTHR24198">
    <property type="entry name" value="ANKYRIN REPEAT AND PROTEIN KINASE DOMAIN-CONTAINING PROTEIN"/>
    <property type="match status" value="1"/>
</dbReference>
<dbReference type="Proteomes" id="UP001285441">
    <property type="component" value="Unassembled WGS sequence"/>
</dbReference>
<comment type="caution">
    <text evidence="3">The sequence shown here is derived from an EMBL/GenBank/DDBJ whole genome shotgun (WGS) entry which is preliminary data.</text>
</comment>
<dbReference type="InterPro" id="IPR002110">
    <property type="entry name" value="Ankyrin_rpt"/>
</dbReference>